<dbReference type="Proteomes" id="UP000266568">
    <property type="component" value="Unassembled WGS sequence"/>
</dbReference>
<keyword evidence="2" id="KW-1185">Reference proteome</keyword>
<protein>
    <submittedName>
        <fullName evidence="1">Uncharacterized protein</fullName>
    </submittedName>
</protein>
<accession>A0A397P6V5</accession>
<dbReference type="AlphaFoldDB" id="A0A397P6V5"/>
<gene>
    <name evidence="1" type="ORF">DFR49_2258</name>
</gene>
<proteinExistence type="predicted"/>
<sequence>MSRAVNIDATEARVVKMAARHNATISAIEPLLPRGTRAVFTNIDDARVIAEAFGRKVLTGPVTRMPTRPHHSY</sequence>
<reference evidence="1 2" key="1">
    <citation type="submission" date="2018-08" db="EMBL/GenBank/DDBJ databases">
        <title>Genomic Encyclopedia of Type Strains, Phase IV (KMG-IV): sequencing the most valuable type-strain genomes for metagenomic binning, comparative biology and taxonomic classification.</title>
        <authorList>
            <person name="Goeker M."/>
        </authorList>
    </citation>
    <scope>NUCLEOTIDE SEQUENCE [LARGE SCALE GENOMIC DNA]</scope>
    <source>
        <strain evidence="1 2">DSM 25527</strain>
    </source>
</reference>
<dbReference type="RefSeq" id="WP_119035789.1">
    <property type="nucleotide sequence ID" value="NZ_QXDC01000003.1"/>
</dbReference>
<evidence type="ECO:0000313" key="1">
    <source>
        <dbReference type="EMBL" id="RIA44023.1"/>
    </source>
</evidence>
<dbReference type="OrthoDB" id="7508443at2"/>
<comment type="caution">
    <text evidence="1">The sequence shown here is derived from an EMBL/GenBank/DDBJ whole genome shotgun (WGS) entry which is preliminary data.</text>
</comment>
<organism evidence="1 2">
    <name type="scientific">Hephaestia caeni</name>
    <dbReference type="NCBI Taxonomy" id="645617"/>
    <lineage>
        <taxon>Bacteria</taxon>
        <taxon>Pseudomonadati</taxon>
        <taxon>Pseudomonadota</taxon>
        <taxon>Alphaproteobacteria</taxon>
        <taxon>Sphingomonadales</taxon>
        <taxon>Sphingomonadaceae</taxon>
        <taxon>Hephaestia</taxon>
    </lineage>
</organism>
<dbReference type="EMBL" id="QXDC01000003">
    <property type="protein sequence ID" value="RIA44023.1"/>
    <property type="molecule type" value="Genomic_DNA"/>
</dbReference>
<evidence type="ECO:0000313" key="2">
    <source>
        <dbReference type="Proteomes" id="UP000266568"/>
    </source>
</evidence>
<name>A0A397P6V5_9SPHN</name>